<evidence type="ECO:0000313" key="2">
    <source>
        <dbReference type="EMBL" id="KAF2817520.1"/>
    </source>
</evidence>
<organism evidence="2">
    <name type="scientific">Mytilinidion resinicola</name>
    <dbReference type="NCBI Taxonomy" id="574789"/>
    <lineage>
        <taxon>Eukaryota</taxon>
        <taxon>Fungi</taxon>
        <taxon>Dikarya</taxon>
        <taxon>Ascomycota</taxon>
        <taxon>Pezizomycotina</taxon>
        <taxon>Dothideomycetes</taxon>
        <taxon>Pleosporomycetidae</taxon>
        <taxon>Mytilinidiales</taxon>
        <taxon>Mytilinidiaceae</taxon>
        <taxon>Mytilinidion</taxon>
    </lineage>
</organism>
<dbReference type="Proteomes" id="UP000504636">
    <property type="component" value="Unplaced"/>
</dbReference>
<dbReference type="GeneID" id="54459534"/>
<evidence type="ECO:0000256" key="1">
    <source>
        <dbReference type="SAM" id="MobiDB-lite"/>
    </source>
</evidence>
<reference evidence="4" key="2">
    <citation type="submission" date="2020-04" db="EMBL/GenBank/DDBJ databases">
        <authorList>
            <consortium name="NCBI Genome Project"/>
        </authorList>
    </citation>
    <scope>NUCLEOTIDE SEQUENCE</scope>
    <source>
        <strain evidence="4">CBS 304.34</strain>
    </source>
</reference>
<feature type="region of interest" description="Disordered" evidence="1">
    <location>
        <begin position="508"/>
        <end position="527"/>
    </location>
</feature>
<accession>A0A6A6Z925</accession>
<evidence type="ECO:0000313" key="3">
    <source>
        <dbReference type="Proteomes" id="UP000504636"/>
    </source>
</evidence>
<name>A0A6A6Z925_9PEZI</name>
<reference evidence="2 4" key="1">
    <citation type="journal article" date="2020" name="Stud. Mycol.">
        <title>101 Dothideomycetes genomes: a test case for predicting lifestyles and emergence of pathogens.</title>
        <authorList>
            <person name="Haridas S."/>
            <person name="Albert R."/>
            <person name="Binder M."/>
            <person name="Bloem J."/>
            <person name="Labutti K."/>
            <person name="Salamov A."/>
            <person name="Andreopoulos B."/>
            <person name="Baker S."/>
            <person name="Barry K."/>
            <person name="Bills G."/>
            <person name="Bluhm B."/>
            <person name="Cannon C."/>
            <person name="Castanera R."/>
            <person name="Culley D."/>
            <person name="Daum C."/>
            <person name="Ezra D."/>
            <person name="Gonzalez J."/>
            <person name="Henrissat B."/>
            <person name="Kuo A."/>
            <person name="Liang C."/>
            <person name="Lipzen A."/>
            <person name="Lutzoni F."/>
            <person name="Magnuson J."/>
            <person name="Mondo S."/>
            <person name="Nolan M."/>
            <person name="Ohm R."/>
            <person name="Pangilinan J."/>
            <person name="Park H.-J."/>
            <person name="Ramirez L."/>
            <person name="Alfaro M."/>
            <person name="Sun H."/>
            <person name="Tritt A."/>
            <person name="Yoshinaga Y."/>
            <person name="Zwiers L.-H."/>
            <person name="Turgeon B."/>
            <person name="Goodwin S."/>
            <person name="Spatafora J."/>
            <person name="Crous P."/>
            <person name="Grigoriev I."/>
        </authorList>
    </citation>
    <scope>NUCLEOTIDE SEQUENCE</scope>
    <source>
        <strain evidence="2 4">CBS 304.34</strain>
    </source>
</reference>
<dbReference type="InterPro" id="IPR032675">
    <property type="entry name" value="LRR_dom_sf"/>
</dbReference>
<keyword evidence="3" id="KW-1185">Reference proteome</keyword>
<dbReference type="AlphaFoldDB" id="A0A6A6Z925"/>
<dbReference type="EMBL" id="MU003692">
    <property type="protein sequence ID" value="KAF2817520.1"/>
    <property type="molecule type" value="Genomic_DNA"/>
</dbReference>
<protein>
    <recommendedName>
        <fullName evidence="5">F-box domain-containing protein</fullName>
    </recommendedName>
</protein>
<dbReference type="Gene3D" id="3.80.10.10">
    <property type="entry name" value="Ribonuclease Inhibitor"/>
    <property type="match status" value="1"/>
</dbReference>
<proteinExistence type="predicted"/>
<gene>
    <name evidence="2 4" type="ORF">BDZ99DRAFT_457242</name>
</gene>
<reference evidence="4" key="3">
    <citation type="submission" date="2025-04" db="UniProtKB">
        <authorList>
            <consortium name="RefSeq"/>
        </authorList>
    </citation>
    <scope>IDENTIFICATION</scope>
    <source>
        <strain evidence="4">CBS 304.34</strain>
    </source>
</reference>
<evidence type="ECO:0008006" key="5">
    <source>
        <dbReference type="Google" id="ProtNLM"/>
    </source>
</evidence>
<dbReference type="RefSeq" id="XP_033584484.1">
    <property type="nucleotide sequence ID" value="XM_033718641.1"/>
</dbReference>
<dbReference type="OrthoDB" id="5422579at2759"/>
<evidence type="ECO:0000313" key="4">
    <source>
        <dbReference type="RefSeq" id="XP_033584484.1"/>
    </source>
</evidence>
<sequence length="527" mass="59266">MATFSDLPVELIIDIGEYLPGSDIKALRLTDRVCKSAIAHLLFPRLYVSSHELDLKVLKHVSETPELAKGVKQLVCDGGYDQLAPGYRKIALERLDETRAAWDKEDSGVVDALPYLTSLRSMVLCCPKSLDSSMSLSGLCAPSTRAALSEIGTEYGTPEDRRFNVRAVGSRLLWRQIAPERRMELFNSTETSIDVTTASFEDIERLNNFRHLNLLLDVCITSPSYIKEFIIPPFRTAFDEYGACMGAFVYLFESWNNTLDRMRIAFTNLEVLHLCFLGDYDGESARILLQGNLTTVLSSCKELRELKIDNSECLYPLATHLPTISALDLKKPLPKLRRATFIAGSDDAKSAFRVIRAHAASLEYLEFKSINLKNGDAAVETWTWLLEALRGLPNTAEFKKLDLVCDLVGGDPMLWSPQSCWNTVKDPDGRKAAWTQFLDGGAFPLREPYQDFEDPPVEIRGKVWPLYKETQYSDSDGTDSMGADWDWKMEEWFPPLDERIKLYVPSIEGGDIGSAESMSDSNEEDSE</sequence>